<reference evidence="2 3" key="1">
    <citation type="submission" date="2020-01" db="EMBL/GenBank/DDBJ databases">
        <title>Vast differences in strain-level diversity in the gut microbiota of two closely related honey bee species.</title>
        <authorList>
            <person name="Ellegaard K.M."/>
            <person name="Suenami S."/>
            <person name="Miyazaki R."/>
            <person name="Engel P."/>
        </authorList>
    </citation>
    <scope>NUCLEOTIDE SEQUENCE [LARGE SCALE GENOMIC DNA]</scope>
    <source>
        <strain evidence="2 3">ESL0416</strain>
    </source>
</reference>
<evidence type="ECO:0000313" key="2">
    <source>
        <dbReference type="EMBL" id="QYN51944.1"/>
    </source>
</evidence>
<feature type="signal peptide" evidence="1">
    <location>
        <begin position="1"/>
        <end position="20"/>
    </location>
</feature>
<dbReference type="Proteomes" id="UP000826550">
    <property type="component" value="Chromosome"/>
</dbReference>
<keyword evidence="1" id="KW-0732">Signal</keyword>
<feature type="chain" id="PRO_5046995871" evidence="1">
    <location>
        <begin position="21"/>
        <end position="177"/>
    </location>
</feature>
<evidence type="ECO:0000313" key="3">
    <source>
        <dbReference type="Proteomes" id="UP000826550"/>
    </source>
</evidence>
<protein>
    <submittedName>
        <fullName evidence="2">Uncharacterized protein</fullName>
    </submittedName>
</protein>
<sequence>MKFKKAVIAGLTTLALSPVASTLGNSILTTQVVHADTITNVKQSNNDDQVVSISNKEIFDTLEAKGYDVKSILGKEDYQAALMQDMMRRGGTYIKTNKHGFTVYVNSAIVKLAVYGGSAAVATAIGAALTAAGHPYLAGTVAATITSIANSAGSKACDRGIYVRFSNKGSAISWGYQ</sequence>
<dbReference type="RefSeq" id="WP_220220451.1">
    <property type="nucleotide sequence ID" value="NZ_CP048268.1"/>
</dbReference>
<accession>A0ABX8W437</accession>
<name>A0ABX8W437_9LACO</name>
<dbReference type="EMBL" id="CP048268">
    <property type="protein sequence ID" value="QYN51944.1"/>
    <property type="molecule type" value="Genomic_DNA"/>
</dbReference>
<evidence type="ECO:0000256" key="1">
    <source>
        <dbReference type="SAM" id="SignalP"/>
    </source>
</evidence>
<organism evidence="2 3">
    <name type="scientific">Lactobacillus panisapium</name>
    <dbReference type="NCBI Taxonomy" id="2012495"/>
    <lineage>
        <taxon>Bacteria</taxon>
        <taxon>Bacillati</taxon>
        <taxon>Bacillota</taxon>
        <taxon>Bacilli</taxon>
        <taxon>Lactobacillales</taxon>
        <taxon>Lactobacillaceae</taxon>
        <taxon>Lactobacillus</taxon>
    </lineage>
</organism>
<proteinExistence type="predicted"/>
<keyword evidence="3" id="KW-1185">Reference proteome</keyword>
<gene>
    <name evidence="2" type="ORF">GYM71_00235</name>
</gene>